<dbReference type="EMBL" id="CP094809">
    <property type="protein sequence ID" value="UXU57314.1"/>
    <property type="molecule type" value="Genomic_DNA"/>
</dbReference>
<dbReference type="AlphaFoldDB" id="A0ABD7TUE6"/>
<organism evidence="2 3">
    <name type="scientific">Staphylococcus agnetis</name>
    <dbReference type="NCBI Taxonomy" id="985762"/>
    <lineage>
        <taxon>Bacteria</taxon>
        <taxon>Bacillati</taxon>
        <taxon>Bacillota</taxon>
        <taxon>Bacilli</taxon>
        <taxon>Bacillales</taxon>
        <taxon>Staphylococcaceae</taxon>
        <taxon>Staphylococcus</taxon>
    </lineage>
</organism>
<dbReference type="InterPro" id="IPR045515">
    <property type="entry name" value="DUF6440"/>
</dbReference>
<evidence type="ECO:0000259" key="1">
    <source>
        <dbReference type="Pfam" id="PF20037"/>
    </source>
</evidence>
<evidence type="ECO:0000313" key="2">
    <source>
        <dbReference type="EMBL" id="UXU57314.1"/>
    </source>
</evidence>
<dbReference type="Pfam" id="PF20037">
    <property type="entry name" value="DUF6440"/>
    <property type="match status" value="1"/>
</dbReference>
<name>A0ABD7TUE6_9STAP</name>
<sequence>MFKKDTYNRFIVEACGQSKEMACYILTDRETGIQYLLNRAGAGTGITPLLDENGNVSKVDPQTLKSNT</sequence>
<reference evidence="2" key="1">
    <citation type="submission" date="2022-03" db="EMBL/GenBank/DDBJ databases">
        <title>Comparative Genomics of East African Camel-Associated Staphylococcaceae spp.: Diversity and Inheritance of Traits Involved in Host-Pathogen Interactions.</title>
        <authorList>
            <person name="Akarsu H."/>
            <person name="Liljander A."/>
            <person name="Younan M."/>
            <person name="Brodard I."/>
            <person name="Glucks I."/>
            <person name="Labroussaa F."/>
            <person name="Overesch G."/>
            <person name="Kuhnert P."/>
            <person name="Perreten V."/>
            <person name="Drexler J.F."/>
            <person name="Corman V.M."/>
            <person name="Falquet L."/>
            <person name="Jores J."/>
        </authorList>
    </citation>
    <scope>NUCLEOTIDE SEQUENCE</scope>
    <source>
        <strain evidence="2">IVB6197</strain>
    </source>
</reference>
<feature type="domain" description="DUF6440" evidence="1">
    <location>
        <begin position="9"/>
        <end position="56"/>
    </location>
</feature>
<gene>
    <name evidence="2" type="ORF">MUA95_00350</name>
</gene>
<accession>A0ABD7TUE6</accession>
<dbReference type="Proteomes" id="UP001065705">
    <property type="component" value="Chromosome"/>
</dbReference>
<evidence type="ECO:0000313" key="3">
    <source>
        <dbReference type="Proteomes" id="UP001065705"/>
    </source>
</evidence>
<dbReference type="RefSeq" id="WP_262626454.1">
    <property type="nucleotide sequence ID" value="NZ_CP094809.1"/>
</dbReference>
<protein>
    <submittedName>
        <fullName evidence="2">DUF6440 family protein</fullName>
    </submittedName>
</protein>
<proteinExistence type="predicted"/>